<dbReference type="PANTHER" id="PTHR39639:SF1">
    <property type="entry name" value="DUF262 DOMAIN-CONTAINING PROTEIN"/>
    <property type="match status" value="1"/>
</dbReference>
<dbReference type="InterPro" id="IPR004919">
    <property type="entry name" value="GmrSD_N"/>
</dbReference>
<evidence type="ECO:0000313" key="2">
    <source>
        <dbReference type="EMBL" id="CAE6686680.1"/>
    </source>
</evidence>
<evidence type="ECO:0000313" key="3">
    <source>
        <dbReference type="Proteomes" id="UP000835243"/>
    </source>
</evidence>
<evidence type="ECO:0000259" key="1">
    <source>
        <dbReference type="Pfam" id="PF03235"/>
    </source>
</evidence>
<dbReference type="Proteomes" id="UP000835243">
    <property type="component" value="Chromosome"/>
</dbReference>
<proteinExistence type="predicted"/>
<feature type="domain" description="GmrSD restriction endonucleases N-terminal" evidence="1">
    <location>
        <begin position="40"/>
        <end position="179"/>
    </location>
</feature>
<sequence>MSSSSKLQQDIEISRKFNAAQDRLVLQASDMSLETVAAMVEKGAIDTQPTYQRRERWSAKRQSALIESFLLNIPIPPVYLAEEAYGKYTVIDGKQRLTTIARFMRGKFSLTELEKFTELTGLKFSDLPTEPRNALEIRPYVRVITLLKQSDPDLKYEVFERLNTGGEALFPQEIRNAAFRGSFNDLLFKLSDSSFDVPPILSSTPVWSPIPYPQGDWT</sequence>
<protein>
    <recommendedName>
        <fullName evidence="1">GmrSD restriction endonucleases N-terminal domain-containing protein</fullName>
    </recommendedName>
</protein>
<accession>A0A2S7CLG6</accession>
<dbReference type="EMBL" id="HG992341">
    <property type="protein sequence ID" value="CAE6686698.1"/>
    <property type="molecule type" value="Genomic_DNA"/>
</dbReference>
<dbReference type="EMBL" id="HG992341">
    <property type="protein sequence ID" value="CAE6686680.1"/>
    <property type="molecule type" value="Genomic_DNA"/>
</dbReference>
<dbReference type="Pfam" id="PF03235">
    <property type="entry name" value="GmrSD_N"/>
    <property type="match status" value="1"/>
</dbReference>
<dbReference type="AlphaFoldDB" id="A0A2S7CLG6"/>
<organism evidence="2 3">
    <name type="scientific">Xanthomonas arboricola pv. corylina</name>
    <dbReference type="NCBI Taxonomy" id="487821"/>
    <lineage>
        <taxon>Bacteria</taxon>
        <taxon>Pseudomonadati</taxon>
        <taxon>Pseudomonadota</taxon>
        <taxon>Gammaproteobacteria</taxon>
        <taxon>Lysobacterales</taxon>
        <taxon>Lysobacteraceae</taxon>
        <taxon>Xanthomonas</taxon>
    </lineage>
</organism>
<gene>
    <name evidence="2" type="ORF">CFBP1159_00630</name>
</gene>
<name>A0A2S7CLG6_9XANT</name>
<reference evidence="2 3" key="1">
    <citation type="submission" date="2021-02" db="EMBL/GenBank/DDBJ databases">
        <authorList>
            <person name="Pothier F. J."/>
        </authorList>
    </citation>
    <scope>NUCLEOTIDE SEQUENCE [LARGE SCALE GENOMIC DNA]</scope>
    <source>
        <strain evidence="2 3">CFBP 1159</strain>
    </source>
</reference>
<dbReference type="RefSeq" id="WP_104613308.1">
    <property type="nucleotide sequence ID" value="NZ_CP166095.2"/>
</dbReference>
<dbReference type="PANTHER" id="PTHR39639">
    <property type="entry name" value="CHROMOSOME 16, WHOLE GENOME SHOTGUN SEQUENCE"/>
    <property type="match status" value="1"/>
</dbReference>